<feature type="compositionally biased region" description="Polar residues" evidence="6">
    <location>
        <begin position="365"/>
        <end position="384"/>
    </location>
</feature>
<name>A0AAU9XYL7_9CNID</name>
<dbReference type="GO" id="GO:0004672">
    <property type="term" value="F:protein kinase activity"/>
    <property type="evidence" value="ECO:0007669"/>
    <property type="project" value="InterPro"/>
</dbReference>
<feature type="compositionally biased region" description="Polar residues" evidence="6">
    <location>
        <begin position="459"/>
        <end position="473"/>
    </location>
</feature>
<keyword evidence="11" id="KW-1185">Reference proteome</keyword>
<feature type="domain" description="Death" evidence="8">
    <location>
        <begin position="99"/>
        <end position="181"/>
    </location>
</feature>
<dbReference type="InterPro" id="IPR011009">
    <property type="entry name" value="Kinase-like_dom_sf"/>
</dbReference>
<dbReference type="PROSITE" id="PS00108">
    <property type="entry name" value="PROTEIN_KINASE_ST"/>
    <property type="match status" value="1"/>
</dbReference>
<sequence>MSDYRALLLNISNHLTSEDVTGLKYLCVEVIPAGRAEKITRAFEFFSELERLNLLSEENRDFLASKLIAINRNDLRNKLLGIQGKAAQPNSWDDKPVPGDLVYNLVEDLSTSWKMLGRRLGLTEGVLSNIDSEHRKVVEKGVGMFEEWKKRKTVDATIKALRKALELIGRRDLSERVRDYALKKQQEEIDAAVEHEYQTEIEQRPFPNLNDMGHVLPNYPPQRVPGEQTEYSSLRPVPSYQPGWTPPNQSFPPFSAPPVTTSGLDPSFIGGWYQPSQVSLPLSTQQASVGRQDSSIRQQPTLSAQDNETAPTPSAMQAISGHPNLTGLPLQRVAPTYQGGSYADPNLPYYGPLHSGTGQNPPPHSSTSAVPSVTRSQRSQSDSIVVNPSIPYLISIDRSVSSPGPLPQSTMVNPSFQPLPPAVPSESASHRPSVTSNVGNGLPQEPTATSGFSNLLPFNDTSNQRLQTDSSLADPSLGYPVQVSQPSMENPSLQSPLSPDAVTQGPPGSTARQVQEHSASAGSAGLDAIDHPPNGSISTGIPAIADLKVQVSSMGNFLDPAKYEPIKMIGSGGFAKVYLCQCKKTGKKMAVKMCDLGINHEETQKQRRAVENEVTVLSDVKHKYIVQFFHAEEKQNTMLLFLEYMEGGSVEDMLRQKGPLEELLVRKFTWQMLIGVEFLHSKGIIHKDIKGANVLLDGQQQNIKLADFGISKVMTALKTVTGGRVTQGNVASFHWTSPEMLSGQSYGRKTDIWYYVGCTVVEMLTTKPPMFNEHLLMQAKMFKIVNHEVEPPKDCTSIAFGFIEKCLRYMVSL</sequence>
<feature type="domain" description="DED" evidence="9">
    <location>
        <begin position="3"/>
        <end position="81"/>
    </location>
</feature>
<keyword evidence="3" id="KW-0418">Kinase</keyword>
<keyword evidence="1" id="KW-0808">Transferase</keyword>
<dbReference type="GO" id="GO:0007165">
    <property type="term" value="P:signal transduction"/>
    <property type="evidence" value="ECO:0007669"/>
    <property type="project" value="InterPro"/>
</dbReference>
<dbReference type="GO" id="GO:0005524">
    <property type="term" value="F:ATP binding"/>
    <property type="evidence" value="ECO:0007669"/>
    <property type="project" value="UniProtKB-UniRule"/>
</dbReference>
<evidence type="ECO:0000256" key="4">
    <source>
        <dbReference type="ARBA" id="ARBA00022840"/>
    </source>
</evidence>
<feature type="domain" description="Protein kinase" evidence="7">
    <location>
        <begin position="563"/>
        <end position="813"/>
    </location>
</feature>
<dbReference type="InterPro" id="IPR017441">
    <property type="entry name" value="Protein_kinase_ATP_BS"/>
</dbReference>
<feature type="compositionally biased region" description="Polar residues" evidence="6">
    <location>
        <begin position="426"/>
        <end position="439"/>
    </location>
</feature>
<organism evidence="10 11">
    <name type="scientific">Pocillopora meandrina</name>
    <dbReference type="NCBI Taxonomy" id="46732"/>
    <lineage>
        <taxon>Eukaryota</taxon>
        <taxon>Metazoa</taxon>
        <taxon>Cnidaria</taxon>
        <taxon>Anthozoa</taxon>
        <taxon>Hexacorallia</taxon>
        <taxon>Scleractinia</taxon>
        <taxon>Astrocoeniina</taxon>
        <taxon>Pocilloporidae</taxon>
        <taxon>Pocillopora</taxon>
    </lineage>
</organism>
<feature type="binding site" evidence="5">
    <location>
        <position position="592"/>
    </location>
    <ligand>
        <name>ATP</name>
        <dbReference type="ChEBI" id="CHEBI:30616"/>
    </ligand>
</feature>
<feature type="region of interest" description="Disordered" evidence="6">
    <location>
        <begin position="404"/>
        <end position="527"/>
    </location>
</feature>
<comment type="caution">
    <text evidence="10">The sequence shown here is derived from an EMBL/GenBank/DDBJ whole genome shotgun (WGS) entry which is preliminary data.</text>
</comment>
<dbReference type="AlphaFoldDB" id="A0AAU9XYL7"/>
<evidence type="ECO:0000259" key="8">
    <source>
        <dbReference type="PROSITE" id="PS50017"/>
    </source>
</evidence>
<dbReference type="Gene3D" id="1.10.533.10">
    <property type="entry name" value="Death Domain, Fas"/>
    <property type="match status" value="2"/>
</dbReference>
<dbReference type="Proteomes" id="UP001159428">
    <property type="component" value="Unassembled WGS sequence"/>
</dbReference>
<dbReference type="InterPro" id="IPR001875">
    <property type="entry name" value="DED_dom"/>
</dbReference>
<keyword evidence="4 5" id="KW-0067">ATP-binding</keyword>
<evidence type="ECO:0000256" key="5">
    <source>
        <dbReference type="PROSITE-ProRule" id="PRU10141"/>
    </source>
</evidence>
<dbReference type="InterPro" id="IPR000488">
    <property type="entry name" value="Death_dom"/>
</dbReference>
<dbReference type="PROSITE" id="PS00107">
    <property type="entry name" value="PROTEIN_KINASE_ATP"/>
    <property type="match status" value="1"/>
</dbReference>
<dbReference type="PROSITE" id="PS50011">
    <property type="entry name" value="PROTEIN_KINASE_DOM"/>
    <property type="match status" value="1"/>
</dbReference>
<feature type="compositionally biased region" description="Polar residues" evidence="6">
    <location>
        <begin position="506"/>
        <end position="521"/>
    </location>
</feature>
<dbReference type="PROSITE" id="PS50017">
    <property type="entry name" value="DEATH_DOMAIN"/>
    <property type="match status" value="1"/>
</dbReference>
<dbReference type="GO" id="GO:0045087">
    <property type="term" value="P:innate immune response"/>
    <property type="evidence" value="ECO:0007669"/>
    <property type="project" value="UniProtKB-ARBA"/>
</dbReference>
<dbReference type="SMART" id="SM00031">
    <property type="entry name" value="DED"/>
    <property type="match status" value="1"/>
</dbReference>
<feature type="compositionally biased region" description="Polar residues" evidence="6">
    <location>
        <begin position="283"/>
        <end position="317"/>
    </location>
</feature>
<dbReference type="PANTHER" id="PTHR48016:SF56">
    <property type="entry name" value="MAPKK KINASE"/>
    <property type="match status" value="1"/>
</dbReference>
<evidence type="ECO:0008006" key="12">
    <source>
        <dbReference type="Google" id="ProtNLM"/>
    </source>
</evidence>
<dbReference type="Gene3D" id="1.10.510.10">
    <property type="entry name" value="Transferase(Phosphotransferase) domain 1"/>
    <property type="match status" value="1"/>
</dbReference>
<gene>
    <name evidence="10" type="ORF">PMEA_00033932</name>
</gene>
<evidence type="ECO:0000313" key="10">
    <source>
        <dbReference type="EMBL" id="CAH3161796.1"/>
    </source>
</evidence>
<dbReference type="Pfam" id="PF00069">
    <property type="entry name" value="Pkinase"/>
    <property type="match status" value="1"/>
</dbReference>
<dbReference type="CDD" id="cd00045">
    <property type="entry name" value="DED"/>
    <property type="match status" value="1"/>
</dbReference>
<evidence type="ECO:0000256" key="2">
    <source>
        <dbReference type="ARBA" id="ARBA00022741"/>
    </source>
</evidence>
<dbReference type="InterPro" id="IPR011029">
    <property type="entry name" value="DEATH-like_dom_sf"/>
</dbReference>
<dbReference type="SMART" id="SM00005">
    <property type="entry name" value="DEATH"/>
    <property type="match status" value="1"/>
</dbReference>
<feature type="region of interest" description="Disordered" evidence="6">
    <location>
        <begin position="348"/>
        <end position="384"/>
    </location>
</feature>
<reference evidence="10 11" key="1">
    <citation type="submission" date="2022-05" db="EMBL/GenBank/DDBJ databases">
        <authorList>
            <consortium name="Genoscope - CEA"/>
            <person name="William W."/>
        </authorList>
    </citation>
    <scope>NUCLEOTIDE SEQUENCE [LARGE SCALE GENOMIC DNA]</scope>
</reference>
<accession>A0AAU9XYL7</accession>
<dbReference type="Pfam" id="PF01335">
    <property type="entry name" value="DED"/>
    <property type="match status" value="1"/>
</dbReference>
<dbReference type="SUPFAM" id="SSF56112">
    <property type="entry name" value="Protein kinase-like (PK-like)"/>
    <property type="match status" value="1"/>
</dbReference>
<dbReference type="PANTHER" id="PTHR48016">
    <property type="entry name" value="MAP KINASE KINASE KINASE SSK2-RELATED-RELATED"/>
    <property type="match status" value="1"/>
</dbReference>
<dbReference type="InterPro" id="IPR000719">
    <property type="entry name" value="Prot_kinase_dom"/>
</dbReference>
<dbReference type="InterPro" id="IPR008271">
    <property type="entry name" value="Ser/Thr_kinase_AS"/>
</dbReference>
<dbReference type="SMART" id="SM00220">
    <property type="entry name" value="S_TKc"/>
    <property type="match status" value="1"/>
</dbReference>
<protein>
    <recommendedName>
        <fullName evidence="12">Protein kinase domain-containing protein</fullName>
    </recommendedName>
</protein>
<evidence type="ECO:0000259" key="9">
    <source>
        <dbReference type="PROSITE" id="PS50168"/>
    </source>
</evidence>
<evidence type="ECO:0000256" key="1">
    <source>
        <dbReference type="ARBA" id="ARBA00022679"/>
    </source>
</evidence>
<feature type="region of interest" description="Disordered" evidence="6">
    <location>
        <begin position="283"/>
        <end position="326"/>
    </location>
</feature>
<dbReference type="CDD" id="cd01670">
    <property type="entry name" value="Death"/>
    <property type="match status" value="1"/>
</dbReference>
<dbReference type="SUPFAM" id="SSF47986">
    <property type="entry name" value="DEATH domain"/>
    <property type="match status" value="2"/>
</dbReference>
<feature type="compositionally biased region" description="Polar residues" evidence="6">
    <location>
        <begin position="246"/>
        <end position="259"/>
    </location>
</feature>
<dbReference type="PROSITE" id="PS50168">
    <property type="entry name" value="DED"/>
    <property type="match status" value="1"/>
</dbReference>
<feature type="region of interest" description="Disordered" evidence="6">
    <location>
        <begin position="223"/>
        <end position="259"/>
    </location>
</feature>
<evidence type="ECO:0000313" key="11">
    <source>
        <dbReference type="Proteomes" id="UP001159428"/>
    </source>
</evidence>
<dbReference type="GO" id="GO:0042981">
    <property type="term" value="P:regulation of apoptotic process"/>
    <property type="evidence" value="ECO:0007669"/>
    <property type="project" value="InterPro"/>
</dbReference>
<evidence type="ECO:0000256" key="3">
    <source>
        <dbReference type="ARBA" id="ARBA00022777"/>
    </source>
</evidence>
<keyword evidence="2 5" id="KW-0547">Nucleotide-binding</keyword>
<dbReference type="InterPro" id="IPR050538">
    <property type="entry name" value="MAP_kinase_kinase_kinase"/>
</dbReference>
<dbReference type="Pfam" id="PF00531">
    <property type="entry name" value="Death"/>
    <property type="match status" value="1"/>
</dbReference>
<feature type="compositionally biased region" description="Polar residues" evidence="6">
    <location>
        <begin position="404"/>
        <end position="416"/>
    </location>
</feature>
<proteinExistence type="predicted"/>
<evidence type="ECO:0000259" key="7">
    <source>
        <dbReference type="PROSITE" id="PS50011"/>
    </source>
</evidence>
<feature type="compositionally biased region" description="Polar residues" evidence="6">
    <location>
        <begin position="482"/>
        <end position="497"/>
    </location>
</feature>
<evidence type="ECO:0000256" key="6">
    <source>
        <dbReference type="SAM" id="MobiDB-lite"/>
    </source>
</evidence>
<dbReference type="EMBL" id="CALNXJ010000081">
    <property type="protein sequence ID" value="CAH3161796.1"/>
    <property type="molecule type" value="Genomic_DNA"/>
</dbReference>